<evidence type="ECO:0000256" key="11">
    <source>
        <dbReference type="ARBA" id="ARBA00022730"/>
    </source>
</evidence>
<evidence type="ECO:0000256" key="3">
    <source>
        <dbReference type="ARBA" id="ARBA00005663"/>
    </source>
</evidence>
<evidence type="ECO:0000256" key="13">
    <source>
        <dbReference type="ARBA" id="ARBA00022801"/>
    </source>
</evidence>
<evidence type="ECO:0000256" key="10">
    <source>
        <dbReference type="ARBA" id="ARBA00022723"/>
    </source>
</evidence>
<dbReference type="InterPro" id="IPR004659">
    <property type="entry name" value="RNase_E/G"/>
</dbReference>
<dbReference type="Gene3D" id="3.40.1260.20">
    <property type="entry name" value="Ribonuclease E, catalytic domain"/>
    <property type="match status" value="1"/>
</dbReference>
<keyword evidence="15" id="KW-0694">RNA-binding</keyword>
<feature type="region of interest" description="Disordered" evidence="16">
    <location>
        <begin position="75"/>
        <end position="103"/>
    </location>
</feature>
<evidence type="ECO:0000256" key="4">
    <source>
        <dbReference type="ARBA" id="ARBA00017719"/>
    </source>
</evidence>
<keyword evidence="13" id="KW-0378">Hydrolase</keyword>
<keyword evidence="9" id="KW-0540">Nuclease</keyword>
<keyword evidence="19" id="KW-1185">Reference proteome</keyword>
<evidence type="ECO:0000256" key="1">
    <source>
        <dbReference type="ARBA" id="ARBA00001946"/>
    </source>
</evidence>
<dbReference type="NCBIfam" id="TIGR00757">
    <property type="entry name" value="RNaseEG"/>
    <property type="match status" value="1"/>
</dbReference>
<evidence type="ECO:0000313" key="19">
    <source>
        <dbReference type="Proteomes" id="UP001620234"/>
    </source>
</evidence>
<dbReference type="InterPro" id="IPR019307">
    <property type="entry name" value="RNA-bd_AU-1/RNase_E/G"/>
</dbReference>
<keyword evidence="8" id="KW-0819">tRNA processing</keyword>
<evidence type="ECO:0000256" key="7">
    <source>
        <dbReference type="ARBA" id="ARBA00022555"/>
    </source>
</evidence>
<evidence type="ECO:0000259" key="17">
    <source>
        <dbReference type="SMART" id="SM00316"/>
    </source>
</evidence>
<name>A0ABW8LAH5_9GAMM</name>
<dbReference type="Pfam" id="PF10150">
    <property type="entry name" value="RNase_E_G"/>
    <property type="match status" value="1"/>
</dbReference>
<dbReference type="PANTHER" id="PTHR30001:SF0">
    <property type="entry name" value="RIBONUCLEASE G"/>
    <property type="match status" value="1"/>
</dbReference>
<feature type="domain" description="S1 motif" evidence="17">
    <location>
        <begin position="37"/>
        <end position="164"/>
    </location>
</feature>
<dbReference type="RefSeq" id="WP_404672367.1">
    <property type="nucleotide sequence ID" value="NZ_JBJDPD010000025.1"/>
</dbReference>
<organism evidence="18 19">
    <name type="scientific">Psychrobacter namhaensis</name>
    <dbReference type="NCBI Taxonomy" id="292734"/>
    <lineage>
        <taxon>Bacteria</taxon>
        <taxon>Pseudomonadati</taxon>
        <taxon>Pseudomonadota</taxon>
        <taxon>Gammaproteobacteria</taxon>
        <taxon>Moraxellales</taxon>
        <taxon>Moraxellaceae</taxon>
        <taxon>Psychrobacter</taxon>
    </lineage>
</organism>
<sequence>MSEELLINISPMESRVAVLDNGILGEIYIERHHKLGLVGNIYLGTVVRVLPGMQAAFVDIGQSRTAFLHVNDMQREPRPVAESKNKAAQTTKKETDTDINKDGGVLDDSADSLAVMPPVVSAQSTDVVPVTKTLIQHRLHESQRILVQVTKDQLGSKGARLTTNISLPSRYLVYLPSSEYIGISQRIDGEEERTRLKTELSSLMQTVNLKGGLIARTAAERVPVDKLEEDIYYLLQLWRTICARRQEINHHQSSELIYQELSLPLRSIRDLVHADTEKVIIDNTQVYEQVRYFAKEFVPFVYDRIVHYTAEQSLFDVHRVEDDLRDALKRRVDLKSGGYLIIDQTEAMTTIDVNTGSFVGGRSLEDTVYKTNLEATHAIARQLRLRNLGGIIILDFIDMLEQQHKDDVLESLQAQLAQDYAKTKITQVSELGLVEMTRKRTRESLGQQLCEPCSTCQGRGFVKTAETVCFEIFREIMRCARTYNSPKKFTVVAHAAVIDLLLTSESDTVADLEYLLGRVITFDVENLYTQEQYDIVLD</sequence>
<keyword evidence="10" id="KW-0479">Metal-binding</keyword>
<keyword evidence="5" id="KW-0963">Cytoplasm</keyword>
<evidence type="ECO:0000256" key="16">
    <source>
        <dbReference type="SAM" id="MobiDB-lite"/>
    </source>
</evidence>
<dbReference type="InterPro" id="IPR048583">
    <property type="entry name" value="RNase_E_G_thioredoxin-like"/>
</dbReference>
<dbReference type="CDD" id="cd04453">
    <property type="entry name" value="S1_RNase_E"/>
    <property type="match status" value="1"/>
</dbReference>
<keyword evidence="12" id="KW-0255">Endonuclease</keyword>
<evidence type="ECO:0000256" key="8">
    <source>
        <dbReference type="ARBA" id="ARBA00022694"/>
    </source>
</evidence>
<comment type="similarity">
    <text evidence="3">Belongs to the RNase E/G family. RNase G subfamily.</text>
</comment>
<keyword evidence="14" id="KW-0460">Magnesium</keyword>
<comment type="subcellular location">
    <subcellularLocation>
        <location evidence="2">Cytoplasm</location>
    </subcellularLocation>
</comment>
<reference evidence="18 19" key="1">
    <citation type="submission" date="2024-11" db="EMBL/GenBank/DDBJ databases">
        <title>The Natural Products Discovery Center: Release of the First 8490 Sequenced Strains for Exploring Actinobacteria Biosynthetic Diversity.</title>
        <authorList>
            <person name="Kalkreuter E."/>
            <person name="Kautsar S.A."/>
            <person name="Yang D."/>
            <person name="Bader C.D."/>
            <person name="Teijaro C.N."/>
            <person name="Fluegel L."/>
            <person name="Davis C.M."/>
            <person name="Simpson J.R."/>
            <person name="Lauterbach L."/>
            <person name="Steele A.D."/>
            <person name="Gui C."/>
            <person name="Meng S."/>
            <person name="Li G."/>
            <person name="Viehrig K."/>
            <person name="Ye F."/>
            <person name="Su P."/>
            <person name="Kiefer A.F."/>
            <person name="Nichols A."/>
            <person name="Cepeda A.J."/>
            <person name="Yan W."/>
            <person name="Fan B."/>
            <person name="Jiang Y."/>
            <person name="Adhikari A."/>
            <person name="Zheng C.-J."/>
            <person name="Schuster L."/>
            <person name="Cowan T.M."/>
            <person name="Smanski M.J."/>
            <person name="Chevrette M.G."/>
            <person name="De Carvalho L.P.S."/>
            <person name="Shen B."/>
        </authorList>
    </citation>
    <scope>NUCLEOTIDE SEQUENCE [LARGE SCALE GENOMIC DNA]</scope>
    <source>
        <strain evidence="18 19">NPDC077433</strain>
    </source>
</reference>
<evidence type="ECO:0000256" key="9">
    <source>
        <dbReference type="ARBA" id="ARBA00022722"/>
    </source>
</evidence>
<comment type="cofactor">
    <cofactor evidence="1">
        <name>Mg(2+)</name>
        <dbReference type="ChEBI" id="CHEBI:18420"/>
    </cofactor>
</comment>
<evidence type="ECO:0000256" key="14">
    <source>
        <dbReference type="ARBA" id="ARBA00022842"/>
    </source>
</evidence>
<evidence type="ECO:0000256" key="6">
    <source>
        <dbReference type="ARBA" id="ARBA00022552"/>
    </source>
</evidence>
<dbReference type="EMBL" id="JBJDPD010000025">
    <property type="protein sequence ID" value="MFK4001911.1"/>
    <property type="molecule type" value="Genomic_DNA"/>
</dbReference>
<keyword evidence="7" id="KW-0820">tRNA-binding</keyword>
<proteinExistence type="inferred from homology"/>
<dbReference type="Gene3D" id="2.40.50.140">
    <property type="entry name" value="Nucleic acid-binding proteins"/>
    <property type="match status" value="1"/>
</dbReference>
<keyword evidence="11" id="KW-0699">rRNA-binding</keyword>
<dbReference type="SMART" id="SM00316">
    <property type="entry name" value="S1"/>
    <property type="match status" value="1"/>
</dbReference>
<dbReference type="Proteomes" id="UP001620234">
    <property type="component" value="Unassembled WGS sequence"/>
</dbReference>
<comment type="caution">
    <text evidence="18">The sequence shown here is derived from an EMBL/GenBank/DDBJ whole genome shotgun (WGS) entry which is preliminary data.</text>
</comment>
<accession>A0ABW8LAH5</accession>
<dbReference type="SUPFAM" id="SSF50249">
    <property type="entry name" value="Nucleic acid-binding proteins"/>
    <property type="match status" value="1"/>
</dbReference>
<keyword evidence="6" id="KW-0698">rRNA processing</keyword>
<dbReference type="InterPro" id="IPR003029">
    <property type="entry name" value="S1_domain"/>
</dbReference>
<dbReference type="InterPro" id="IPR012340">
    <property type="entry name" value="NA-bd_OB-fold"/>
</dbReference>
<evidence type="ECO:0000256" key="5">
    <source>
        <dbReference type="ARBA" id="ARBA00022490"/>
    </source>
</evidence>
<dbReference type="PANTHER" id="PTHR30001">
    <property type="entry name" value="RIBONUCLEASE"/>
    <property type="match status" value="1"/>
</dbReference>
<evidence type="ECO:0000256" key="15">
    <source>
        <dbReference type="ARBA" id="ARBA00022884"/>
    </source>
</evidence>
<feature type="compositionally biased region" description="Basic and acidic residues" evidence="16">
    <location>
        <begin position="75"/>
        <end position="101"/>
    </location>
</feature>
<evidence type="ECO:0000313" key="18">
    <source>
        <dbReference type="EMBL" id="MFK4001911.1"/>
    </source>
</evidence>
<dbReference type="Pfam" id="PF20833">
    <property type="entry name" value="RNase_E_G_Thio"/>
    <property type="match status" value="1"/>
</dbReference>
<protein>
    <recommendedName>
        <fullName evidence="4">Ribonuclease G</fullName>
    </recommendedName>
</protein>
<evidence type="ECO:0000256" key="12">
    <source>
        <dbReference type="ARBA" id="ARBA00022759"/>
    </source>
</evidence>
<evidence type="ECO:0000256" key="2">
    <source>
        <dbReference type="ARBA" id="ARBA00004496"/>
    </source>
</evidence>
<gene>
    <name evidence="18" type="ORF">ACI2I3_11260</name>
</gene>